<dbReference type="PANTHER" id="PTHR30629:SF9">
    <property type="entry name" value="PROTEIN INTB-RELATED"/>
    <property type="match status" value="1"/>
</dbReference>
<keyword evidence="3" id="KW-0238">DNA-binding</keyword>
<dbReference type="Gene3D" id="1.10.150.130">
    <property type="match status" value="1"/>
</dbReference>
<comment type="caution">
    <text evidence="6">The sequence shown here is derived from an EMBL/GenBank/DDBJ whole genome shotgun (WGS) entry which is preliminary data.</text>
</comment>
<reference evidence="6 7" key="1">
    <citation type="submission" date="2018-05" db="EMBL/GenBank/DDBJ databases">
        <title>Genomic Encyclopedia of Type Strains, Phase IV (KMG-IV): sequencing the most valuable type-strain genomes for metagenomic binning, comparative biology and taxonomic classification.</title>
        <authorList>
            <person name="Goeker M."/>
        </authorList>
    </citation>
    <scope>NUCLEOTIDE SEQUENCE [LARGE SCALE GENOMIC DNA]</scope>
    <source>
        <strain evidence="6 7">DSM 6462</strain>
    </source>
</reference>
<dbReference type="InterPro" id="IPR013762">
    <property type="entry name" value="Integrase-like_cat_sf"/>
</dbReference>
<dbReference type="AlphaFoldDB" id="A0A2V3U682"/>
<gene>
    <name evidence="6" type="ORF">C7450_10567</name>
</gene>
<keyword evidence="4" id="KW-0233">DNA recombination</keyword>
<organism evidence="6 7">
    <name type="scientific">Chelatococcus asaccharovorans</name>
    <dbReference type="NCBI Taxonomy" id="28210"/>
    <lineage>
        <taxon>Bacteria</taxon>
        <taxon>Pseudomonadati</taxon>
        <taxon>Pseudomonadota</taxon>
        <taxon>Alphaproteobacteria</taxon>
        <taxon>Hyphomicrobiales</taxon>
        <taxon>Chelatococcaceae</taxon>
        <taxon>Chelatococcus</taxon>
    </lineage>
</organism>
<sequence>MRGRYETARRLRSTIGGVFRYAAATARADTDPTFALRGALTAPQRKSWAALTEPKAFGALLRAIDGYEGEATTTAALKLLALLFPRPGELRAAHWSAFKLDEGLWTVLEARMKMRRPHRVPLSKQAVAILKDVQQLTGPGTLVFPSIRSVLRPMSENTLNAALRRLGFTKDEMTSHGFRARASSMLNESRFWHPVAIERQPAHVEENSVRRA</sequence>
<proteinExistence type="inferred from homology"/>
<dbReference type="CDD" id="cd00801">
    <property type="entry name" value="INT_P4_C"/>
    <property type="match status" value="1"/>
</dbReference>
<dbReference type="InterPro" id="IPR053876">
    <property type="entry name" value="Phage_int_M"/>
</dbReference>
<protein>
    <submittedName>
        <fullName evidence="6">Phage integrase family protein</fullName>
    </submittedName>
</protein>
<feature type="domain" description="Tyr recombinase" evidence="5">
    <location>
        <begin position="46"/>
        <end position="212"/>
    </location>
</feature>
<dbReference type="InterPro" id="IPR050808">
    <property type="entry name" value="Phage_Integrase"/>
</dbReference>
<dbReference type="Pfam" id="PF22022">
    <property type="entry name" value="Phage_int_M"/>
    <property type="match status" value="1"/>
</dbReference>
<comment type="similarity">
    <text evidence="1">Belongs to the 'phage' integrase family.</text>
</comment>
<dbReference type="SUPFAM" id="SSF56349">
    <property type="entry name" value="DNA breaking-rejoining enzymes"/>
    <property type="match status" value="1"/>
</dbReference>
<evidence type="ECO:0000256" key="1">
    <source>
        <dbReference type="ARBA" id="ARBA00008857"/>
    </source>
</evidence>
<dbReference type="GO" id="GO:0015074">
    <property type="term" value="P:DNA integration"/>
    <property type="evidence" value="ECO:0007669"/>
    <property type="project" value="UniProtKB-KW"/>
</dbReference>
<evidence type="ECO:0000256" key="3">
    <source>
        <dbReference type="ARBA" id="ARBA00023125"/>
    </source>
</evidence>
<dbReference type="InterPro" id="IPR011010">
    <property type="entry name" value="DNA_brk_join_enz"/>
</dbReference>
<dbReference type="Gene3D" id="1.10.443.10">
    <property type="entry name" value="Intergrase catalytic core"/>
    <property type="match status" value="1"/>
</dbReference>
<dbReference type="InterPro" id="IPR010998">
    <property type="entry name" value="Integrase_recombinase_N"/>
</dbReference>
<keyword evidence="7" id="KW-1185">Reference proteome</keyword>
<dbReference type="EMBL" id="QJJK01000005">
    <property type="protein sequence ID" value="PXW58721.1"/>
    <property type="molecule type" value="Genomic_DNA"/>
</dbReference>
<evidence type="ECO:0000313" key="6">
    <source>
        <dbReference type="EMBL" id="PXW58721.1"/>
    </source>
</evidence>
<evidence type="ECO:0000256" key="4">
    <source>
        <dbReference type="ARBA" id="ARBA00023172"/>
    </source>
</evidence>
<dbReference type="PANTHER" id="PTHR30629">
    <property type="entry name" value="PROPHAGE INTEGRASE"/>
    <property type="match status" value="1"/>
</dbReference>
<evidence type="ECO:0000259" key="5">
    <source>
        <dbReference type="PROSITE" id="PS51898"/>
    </source>
</evidence>
<dbReference type="PROSITE" id="PS51898">
    <property type="entry name" value="TYR_RECOMBINASE"/>
    <property type="match status" value="1"/>
</dbReference>
<dbReference type="Pfam" id="PF00589">
    <property type="entry name" value="Phage_integrase"/>
    <property type="match status" value="1"/>
</dbReference>
<evidence type="ECO:0000313" key="7">
    <source>
        <dbReference type="Proteomes" id="UP000248021"/>
    </source>
</evidence>
<evidence type="ECO:0000256" key="2">
    <source>
        <dbReference type="ARBA" id="ARBA00022908"/>
    </source>
</evidence>
<dbReference type="Proteomes" id="UP000248021">
    <property type="component" value="Unassembled WGS sequence"/>
</dbReference>
<dbReference type="GO" id="GO:0003677">
    <property type="term" value="F:DNA binding"/>
    <property type="evidence" value="ECO:0007669"/>
    <property type="project" value="UniProtKB-KW"/>
</dbReference>
<accession>A0A2V3U682</accession>
<dbReference type="InterPro" id="IPR002104">
    <property type="entry name" value="Integrase_catalytic"/>
</dbReference>
<dbReference type="OrthoDB" id="9795573at2"/>
<dbReference type="GO" id="GO:0006310">
    <property type="term" value="P:DNA recombination"/>
    <property type="evidence" value="ECO:0007669"/>
    <property type="project" value="UniProtKB-KW"/>
</dbReference>
<keyword evidence="2" id="KW-0229">DNA integration</keyword>
<name>A0A2V3U682_9HYPH</name>